<sequence>MEFACIRLRIDINPLLNPFHDPRSGWWPPTAAQYAARNDQPGKITPASAVLGIFARHGWAWGGFYDGEMDYMHFFKVTDGSEDGPPNRPYAATSLEYRPRQ</sequence>
<organism evidence="3 4">
    <name type="scientific">Cereibacter sphaeroides</name>
    <name type="common">Rhodobacter sphaeroides</name>
    <dbReference type="NCBI Taxonomy" id="1063"/>
    <lineage>
        <taxon>Bacteria</taxon>
        <taxon>Pseudomonadati</taxon>
        <taxon>Pseudomonadota</taxon>
        <taxon>Alphaproteobacteria</taxon>
        <taxon>Rhodobacterales</taxon>
        <taxon>Paracoccaceae</taxon>
        <taxon>Cereibacter</taxon>
    </lineage>
</organism>
<feature type="region of interest" description="Disordered" evidence="1">
    <location>
        <begin position="79"/>
        <end position="101"/>
    </location>
</feature>
<dbReference type="AlphaFoldDB" id="A0A2W5SCY9"/>
<reference evidence="3 4" key="1">
    <citation type="submission" date="2017-08" db="EMBL/GenBank/DDBJ databases">
        <title>Infants hospitalized years apart are colonized by the same room-sourced microbial strains.</title>
        <authorList>
            <person name="Brooks B."/>
            <person name="Olm M.R."/>
            <person name="Firek B.A."/>
            <person name="Baker R."/>
            <person name="Thomas B.C."/>
            <person name="Morowitz M.J."/>
            <person name="Banfield J.F."/>
        </authorList>
    </citation>
    <scope>NUCLEOTIDE SEQUENCE [LARGE SCALE GENOMIC DNA]</scope>
    <source>
        <strain evidence="3">S2_003_000_R2_11</strain>
    </source>
</reference>
<evidence type="ECO:0000313" key="4">
    <source>
        <dbReference type="Proteomes" id="UP000248975"/>
    </source>
</evidence>
<evidence type="ECO:0000313" key="3">
    <source>
        <dbReference type="EMBL" id="PZQ99969.1"/>
    </source>
</evidence>
<accession>A0A2W5SCY9</accession>
<dbReference type="EMBL" id="QFQS01000001">
    <property type="protein sequence ID" value="PZQ99969.1"/>
    <property type="molecule type" value="Genomic_DNA"/>
</dbReference>
<evidence type="ECO:0000256" key="1">
    <source>
        <dbReference type="SAM" id="MobiDB-lite"/>
    </source>
</evidence>
<comment type="caution">
    <text evidence="3">The sequence shown here is derived from an EMBL/GenBank/DDBJ whole genome shotgun (WGS) entry which is preliminary data.</text>
</comment>
<dbReference type="Gene3D" id="3.30.1380.10">
    <property type="match status" value="1"/>
</dbReference>
<protein>
    <recommendedName>
        <fullName evidence="2">Peptidase M15C domain-containing protein</fullName>
    </recommendedName>
</protein>
<gene>
    <name evidence="3" type="ORF">DI533_04910</name>
</gene>
<dbReference type="SUPFAM" id="SSF55166">
    <property type="entry name" value="Hedgehog/DD-peptidase"/>
    <property type="match status" value="1"/>
</dbReference>
<dbReference type="Pfam" id="PF13539">
    <property type="entry name" value="Peptidase_M15_4"/>
    <property type="match status" value="1"/>
</dbReference>
<dbReference type="InterPro" id="IPR039561">
    <property type="entry name" value="Peptidase_M15C"/>
</dbReference>
<feature type="domain" description="Peptidase M15C" evidence="2">
    <location>
        <begin position="10"/>
        <end position="74"/>
    </location>
</feature>
<dbReference type="GO" id="GO:0008233">
    <property type="term" value="F:peptidase activity"/>
    <property type="evidence" value="ECO:0007669"/>
    <property type="project" value="InterPro"/>
</dbReference>
<proteinExistence type="predicted"/>
<dbReference type="Proteomes" id="UP000248975">
    <property type="component" value="Unassembled WGS sequence"/>
</dbReference>
<evidence type="ECO:0000259" key="2">
    <source>
        <dbReference type="Pfam" id="PF13539"/>
    </source>
</evidence>
<name>A0A2W5SCY9_CERSP</name>
<dbReference type="InterPro" id="IPR009045">
    <property type="entry name" value="Zn_M74/Hedgehog-like"/>
</dbReference>